<dbReference type="InterPro" id="IPR002559">
    <property type="entry name" value="Transposase_11"/>
</dbReference>
<dbReference type="AlphaFoldDB" id="A0A3B1AWL8"/>
<name>A0A3B1AWL8_9ZZZZ</name>
<feature type="domain" description="Transposase IS4-like" evidence="1">
    <location>
        <begin position="13"/>
        <end position="79"/>
    </location>
</feature>
<gene>
    <name evidence="2" type="ORF">MNBD_GAMMA25-2527</name>
</gene>
<proteinExistence type="predicted"/>
<evidence type="ECO:0000313" key="2">
    <source>
        <dbReference type="EMBL" id="VAX10436.1"/>
    </source>
</evidence>
<protein>
    <recommendedName>
        <fullName evidence="1">Transposase IS4-like domain-containing protein</fullName>
    </recommendedName>
</protein>
<evidence type="ECO:0000259" key="1">
    <source>
        <dbReference type="Pfam" id="PF01609"/>
    </source>
</evidence>
<dbReference type="PANTHER" id="PTHR35404">
    <property type="entry name" value="TRANSPOSASE OF TN10"/>
    <property type="match status" value="1"/>
</dbReference>
<dbReference type="InterPro" id="IPR012337">
    <property type="entry name" value="RNaseH-like_sf"/>
</dbReference>
<accession>A0A3B1AWL8</accession>
<dbReference type="SUPFAM" id="SSF53098">
    <property type="entry name" value="Ribonuclease H-like"/>
    <property type="match status" value="1"/>
</dbReference>
<reference evidence="2" key="1">
    <citation type="submission" date="2018-06" db="EMBL/GenBank/DDBJ databases">
        <authorList>
            <person name="Zhirakovskaya E."/>
        </authorList>
    </citation>
    <scope>NUCLEOTIDE SEQUENCE</scope>
</reference>
<dbReference type="PANTHER" id="PTHR35404:SF8">
    <property type="entry name" value="TRANSPOSASE OF TN10"/>
    <property type="match status" value="1"/>
</dbReference>
<dbReference type="GO" id="GO:0006313">
    <property type="term" value="P:DNA transposition"/>
    <property type="evidence" value="ECO:0007669"/>
    <property type="project" value="InterPro"/>
</dbReference>
<dbReference type="EMBL" id="UOFY01000050">
    <property type="protein sequence ID" value="VAX10436.1"/>
    <property type="molecule type" value="Genomic_DNA"/>
</dbReference>
<organism evidence="2">
    <name type="scientific">hydrothermal vent metagenome</name>
    <dbReference type="NCBI Taxonomy" id="652676"/>
    <lineage>
        <taxon>unclassified sequences</taxon>
        <taxon>metagenomes</taxon>
        <taxon>ecological metagenomes</taxon>
    </lineage>
</organism>
<sequence length="110" mass="12561">MRPTCFKEKKLNNTQVHDTFLDELDDLLPEGCQPIILSDAIFKTPWFKTIEAKGWYWVGRVRGNVQLSLDGETFEGCTHIMKQATQKPTGLGMVLYSKRAVTITLIVSHY</sequence>
<dbReference type="Pfam" id="PF01609">
    <property type="entry name" value="DDE_Tnp_1"/>
    <property type="match status" value="1"/>
</dbReference>
<dbReference type="GO" id="GO:0003677">
    <property type="term" value="F:DNA binding"/>
    <property type="evidence" value="ECO:0007669"/>
    <property type="project" value="InterPro"/>
</dbReference>
<dbReference type="GO" id="GO:0004803">
    <property type="term" value="F:transposase activity"/>
    <property type="evidence" value="ECO:0007669"/>
    <property type="project" value="InterPro"/>
</dbReference>